<dbReference type="Proteomes" id="UP000604273">
    <property type="component" value="Unassembled WGS sequence"/>
</dbReference>
<evidence type="ECO:0000259" key="2">
    <source>
        <dbReference type="Pfam" id="PF20150"/>
    </source>
</evidence>
<protein>
    <recommendedName>
        <fullName evidence="2">2EXR domain-containing protein</fullName>
    </recommendedName>
</protein>
<accession>A0A8H4SSS5</accession>
<dbReference type="EMBL" id="JABFAI010000402">
    <property type="protein sequence ID" value="KAF4944804.1"/>
    <property type="molecule type" value="Genomic_DNA"/>
</dbReference>
<organism evidence="3 4">
    <name type="scientific">Fusarium gaditjirri</name>
    <dbReference type="NCBI Taxonomy" id="282569"/>
    <lineage>
        <taxon>Eukaryota</taxon>
        <taxon>Fungi</taxon>
        <taxon>Dikarya</taxon>
        <taxon>Ascomycota</taxon>
        <taxon>Pezizomycotina</taxon>
        <taxon>Sordariomycetes</taxon>
        <taxon>Hypocreomycetidae</taxon>
        <taxon>Hypocreales</taxon>
        <taxon>Nectriaceae</taxon>
        <taxon>Fusarium</taxon>
        <taxon>Fusarium nisikadoi species complex</taxon>
    </lineage>
</organism>
<reference evidence="3" key="2">
    <citation type="submission" date="2020-05" db="EMBL/GenBank/DDBJ databases">
        <authorList>
            <person name="Kim H.-S."/>
            <person name="Proctor R.H."/>
            <person name="Brown D.W."/>
        </authorList>
    </citation>
    <scope>NUCLEOTIDE SEQUENCE</scope>
    <source>
        <strain evidence="3">NRRL 45417</strain>
    </source>
</reference>
<dbReference type="Pfam" id="PF20150">
    <property type="entry name" value="2EXR"/>
    <property type="match status" value="1"/>
</dbReference>
<reference evidence="3" key="1">
    <citation type="journal article" date="2020" name="BMC Genomics">
        <title>Correction to: Identification and distribution of gene clusters required for synthesis of sphingolipid metabolism inhibitors in diverse species of the filamentous fungus Fusarium.</title>
        <authorList>
            <person name="Kim H.S."/>
            <person name="Lohmar J.M."/>
            <person name="Busman M."/>
            <person name="Brown D.W."/>
            <person name="Naumann T.A."/>
            <person name="Divon H.H."/>
            <person name="Lysoe E."/>
            <person name="Uhlig S."/>
            <person name="Proctor R.H."/>
        </authorList>
    </citation>
    <scope>NUCLEOTIDE SEQUENCE</scope>
    <source>
        <strain evidence="3">NRRL 45417</strain>
    </source>
</reference>
<gene>
    <name evidence="3" type="ORF">FGADI_12399</name>
</gene>
<dbReference type="OrthoDB" id="3596450at2759"/>
<dbReference type="AlphaFoldDB" id="A0A8H4SSS5"/>
<sequence>MVSSSFHLFSRLPAELRLQVWNAACVFSRSNSYGVHYVDIEASSDGSALLIHHNPTTDVDDESSKSACQPLPLASLSIRETGGVWNVPVCPTKDIFCIKASNWSRLREYHDLWKVFLPVNGLSSSIHLPVDNIALEFDPAWNKDLPESDYDLMSEESERGFLSRFFYNSYLNNSTNPTFWIIEKTGQWTWNPSYRGETSQPFLDYHMEYIQVQPYNRCHHCHNYHHLDGVFESIRDFLHKLGDMGRACEQDHPNYQPSSIDDVEYGAFCEQFVITSGGKYLARRNKKVDLCTLEEDMARFPTRRYWLPDSKQQAGPSGARLDDDSDIEF</sequence>
<comment type="caution">
    <text evidence="3">The sequence shown here is derived from an EMBL/GenBank/DDBJ whole genome shotgun (WGS) entry which is preliminary data.</text>
</comment>
<evidence type="ECO:0000313" key="4">
    <source>
        <dbReference type="Proteomes" id="UP000604273"/>
    </source>
</evidence>
<evidence type="ECO:0000313" key="3">
    <source>
        <dbReference type="EMBL" id="KAF4944804.1"/>
    </source>
</evidence>
<evidence type="ECO:0000256" key="1">
    <source>
        <dbReference type="SAM" id="MobiDB-lite"/>
    </source>
</evidence>
<name>A0A8H4SSS5_9HYPO</name>
<proteinExistence type="predicted"/>
<keyword evidence="4" id="KW-1185">Reference proteome</keyword>
<feature type="domain" description="2EXR" evidence="2">
    <location>
        <begin position="6"/>
        <end position="33"/>
    </location>
</feature>
<dbReference type="InterPro" id="IPR045518">
    <property type="entry name" value="2EXR"/>
</dbReference>
<feature type="region of interest" description="Disordered" evidence="1">
    <location>
        <begin position="308"/>
        <end position="329"/>
    </location>
</feature>